<evidence type="ECO:0000313" key="4">
    <source>
        <dbReference type="Proteomes" id="UP000635726"/>
    </source>
</evidence>
<protein>
    <submittedName>
        <fullName evidence="3">Alpha/beta hydrolase</fullName>
    </submittedName>
</protein>
<keyword evidence="3" id="KW-0378">Hydrolase</keyword>
<reference evidence="3" key="2">
    <citation type="submission" date="2020-09" db="EMBL/GenBank/DDBJ databases">
        <authorList>
            <person name="Sun Q."/>
            <person name="Ohkuma M."/>
        </authorList>
    </citation>
    <scope>NUCLEOTIDE SEQUENCE</scope>
    <source>
        <strain evidence="3">JCM 14371</strain>
    </source>
</reference>
<dbReference type="PANTHER" id="PTHR46438:SF2">
    <property type="entry name" value="ALPHA_BETA-HYDROLASES SUPERFAMILY PROTEIN"/>
    <property type="match status" value="1"/>
</dbReference>
<gene>
    <name evidence="3" type="ORF">GCM10008939_04970</name>
</gene>
<dbReference type="Gene3D" id="3.40.50.1820">
    <property type="entry name" value="alpha/beta hydrolase"/>
    <property type="match status" value="1"/>
</dbReference>
<evidence type="ECO:0000256" key="1">
    <source>
        <dbReference type="SAM" id="SignalP"/>
    </source>
</evidence>
<dbReference type="GO" id="GO:0016787">
    <property type="term" value="F:hydrolase activity"/>
    <property type="evidence" value="ECO:0007669"/>
    <property type="project" value="UniProtKB-KW"/>
</dbReference>
<dbReference type="Pfam" id="PF12697">
    <property type="entry name" value="Abhydrolase_6"/>
    <property type="match status" value="1"/>
</dbReference>
<feature type="chain" id="PRO_5037204062" evidence="1">
    <location>
        <begin position="21"/>
        <end position="341"/>
    </location>
</feature>
<dbReference type="InterPro" id="IPR029058">
    <property type="entry name" value="AB_hydrolase_fold"/>
</dbReference>
<keyword evidence="1" id="KW-0732">Signal</keyword>
<dbReference type="EMBL" id="BMOE01000001">
    <property type="protein sequence ID" value="GGJ64114.1"/>
    <property type="molecule type" value="Genomic_DNA"/>
</dbReference>
<evidence type="ECO:0000313" key="3">
    <source>
        <dbReference type="EMBL" id="GGJ64114.1"/>
    </source>
</evidence>
<dbReference type="InterPro" id="IPR000073">
    <property type="entry name" value="AB_hydrolase_1"/>
</dbReference>
<keyword evidence="4" id="KW-1185">Reference proteome</keyword>
<organism evidence="3 4">
    <name type="scientific">Deinococcus aquiradiocola</name>
    <dbReference type="NCBI Taxonomy" id="393059"/>
    <lineage>
        <taxon>Bacteria</taxon>
        <taxon>Thermotogati</taxon>
        <taxon>Deinococcota</taxon>
        <taxon>Deinococci</taxon>
        <taxon>Deinococcales</taxon>
        <taxon>Deinococcaceae</taxon>
        <taxon>Deinococcus</taxon>
    </lineage>
</organism>
<feature type="signal peptide" evidence="1">
    <location>
        <begin position="1"/>
        <end position="20"/>
    </location>
</feature>
<accession>A0A917P6J1</accession>
<reference evidence="3" key="1">
    <citation type="journal article" date="2014" name="Int. J. Syst. Evol. Microbiol.">
        <title>Complete genome sequence of Corynebacterium casei LMG S-19264T (=DSM 44701T), isolated from a smear-ripened cheese.</title>
        <authorList>
            <consortium name="US DOE Joint Genome Institute (JGI-PGF)"/>
            <person name="Walter F."/>
            <person name="Albersmeier A."/>
            <person name="Kalinowski J."/>
            <person name="Ruckert C."/>
        </authorList>
    </citation>
    <scope>NUCLEOTIDE SEQUENCE</scope>
    <source>
        <strain evidence="3">JCM 14371</strain>
    </source>
</reference>
<comment type="caution">
    <text evidence="3">The sequence shown here is derived from an EMBL/GenBank/DDBJ whole genome shotgun (WGS) entry which is preliminary data.</text>
</comment>
<dbReference type="PANTHER" id="PTHR46438">
    <property type="entry name" value="ALPHA/BETA-HYDROLASES SUPERFAMILY PROTEIN"/>
    <property type="match status" value="1"/>
</dbReference>
<evidence type="ECO:0000259" key="2">
    <source>
        <dbReference type="Pfam" id="PF12697"/>
    </source>
</evidence>
<dbReference type="SUPFAM" id="SSF53474">
    <property type="entry name" value="alpha/beta-Hydrolases"/>
    <property type="match status" value="1"/>
</dbReference>
<dbReference type="Proteomes" id="UP000635726">
    <property type="component" value="Unassembled WGS sequence"/>
</dbReference>
<dbReference type="AlphaFoldDB" id="A0A917P6J1"/>
<name>A0A917P6J1_9DEIO</name>
<feature type="domain" description="AB hydrolase-1" evidence="2">
    <location>
        <begin position="95"/>
        <end position="299"/>
    </location>
</feature>
<proteinExistence type="predicted"/>
<sequence length="341" mass="36373">MLTTLLVVAALGTAAALAQAAAPATTQSAAPTAPSRVPDALTAQGVTVTGNALPNAFSADRFSFPLAGFGRVGYYADTSGTGRPLLLLTSINAAASAYEVRPLFQAYRGTRPVYAMEWPGFASSDRPDIRYSPTLMTRALRQMVNLIGTDVDVVALSLGSEFAARAALEEPRIRTLALISPTGLGAAQGGTQVAAATQKAENLYGNLSNPLWASPLYTLISSKPSIFFFLKGSFEGRPDDGLVEYSYVTSHQPGARYAPLHFIGGLLFTPDAYTQLYSRVTQPTLVLYDRDAFVNFDRLPEFTASHPNAQAVRVTPTRGLPQFEQLGKVTAALDAFWAAQK</sequence>